<keyword evidence="3" id="KW-1185">Reference proteome</keyword>
<gene>
    <name evidence="2" type="ORF">ACFFGV_12530</name>
</gene>
<evidence type="ECO:0000313" key="3">
    <source>
        <dbReference type="Proteomes" id="UP001589836"/>
    </source>
</evidence>
<evidence type="ECO:0008006" key="4">
    <source>
        <dbReference type="Google" id="ProtNLM"/>
    </source>
</evidence>
<protein>
    <recommendedName>
        <fullName evidence="4">Tryptophan-rich sensory protein</fullName>
    </recommendedName>
</protein>
<keyword evidence="1" id="KW-1133">Transmembrane helix</keyword>
<reference evidence="2 3" key="1">
    <citation type="submission" date="2024-09" db="EMBL/GenBank/DDBJ databases">
        <authorList>
            <person name="Sun Q."/>
            <person name="Mori K."/>
        </authorList>
    </citation>
    <scope>NUCLEOTIDE SEQUENCE [LARGE SCALE GENOMIC DNA]</scope>
    <source>
        <strain evidence="2 3">NCAIM B.02529</strain>
    </source>
</reference>
<feature type="transmembrane region" description="Helical" evidence="1">
    <location>
        <begin position="204"/>
        <end position="222"/>
    </location>
</feature>
<dbReference type="PANTHER" id="PTHR33802:SF1">
    <property type="entry name" value="XK-RELATED PROTEIN"/>
    <property type="match status" value="1"/>
</dbReference>
<feature type="transmembrane region" description="Helical" evidence="1">
    <location>
        <begin position="183"/>
        <end position="198"/>
    </location>
</feature>
<feature type="transmembrane region" description="Helical" evidence="1">
    <location>
        <begin position="159"/>
        <end position="178"/>
    </location>
</feature>
<evidence type="ECO:0000256" key="1">
    <source>
        <dbReference type="SAM" id="Phobius"/>
    </source>
</evidence>
<name>A0ABV6LPS4_9BACI</name>
<dbReference type="Proteomes" id="UP001589836">
    <property type="component" value="Unassembled WGS sequence"/>
</dbReference>
<feature type="transmembrane region" description="Helical" evidence="1">
    <location>
        <begin position="72"/>
        <end position="89"/>
    </location>
</feature>
<keyword evidence="1" id="KW-0472">Membrane</keyword>
<proteinExistence type="predicted"/>
<feature type="transmembrane region" description="Helical" evidence="1">
    <location>
        <begin position="7"/>
        <end position="25"/>
    </location>
</feature>
<keyword evidence="1" id="KW-0812">Transmembrane</keyword>
<comment type="caution">
    <text evidence="2">The sequence shown here is derived from an EMBL/GenBank/DDBJ whole genome shotgun (WGS) entry which is preliminary data.</text>
</comment>
<feature type="transmembrane region" description="Helical" evidence="1">
    <location>
        <begin position="118"/>
        <end position="139"/>
    </location>
</feature>
<dbReference type="PANTHER" id="PTHR33802">
    <property type="entry name" value="SI:CH211-161H7.5-RELATED"/>
    <property type="match status" value="1"/>
</dbReference>
<feature type="transmembrane region" description="Helical" evidence="1">
    <location>
        <begin position="37"/>
        <end position="60"/>
    </location>
</feature>
<accession>A0ABV6LPS4</accession>
<organism evidence="2 3">
    <name type="scientific">Pontibacillus salicampi</name>
    <dbReference type="NCBI Taxonomy" id="1449801"/>
    <lineage>
        <taxon>Bacteria</taxon>
        <taxon>Bacillati</taxon>
        <taxon>Bacillota</taxon>
        <taxon>Bacilli</taxon>
        <taxon>Bacillales</taxon>
        <taxon>Bacillaceae</taxon>
        <taxon>Pontibacillus</taxon>
    </lineage>
</organism>
<sequence length="228" mass="25467">MYKLINIFSYIYLLISSLIIAGEVGGGAEEEVYVMPAGYAFSIWGIIYLLLLGLFIRQFFANEQEEAFLRKSGWWLAVSMVLSGTAVIVSTTLSILFIAGTLLTLCVLYTKTRKELSISWMLSVPITVYLGWISVATIVDAFVVMEANGITELFGIEQLTWAVLMLSIGGLIALVFYIVHKDVMFPLVFIWGYIAIWIKQDVFLIQLVTGTVIILLAGVITFKNHRIS</sequence>
<dbReference type="EMBL" id="JBHLTP010000011">
    <property type="protein sequence ID" value="MFC0524392.1"/>
    <property type="molecule type" value="Genomic_DNA"/>
</dbReference>
<evidence type="ECO:0000313" key="2">
    <source>
        <dbReference type="EMBL" id="MFC0524392.1"/>
    </source>
</evidence>